<organism evidence="3 4">
    <name type="scientific">Helianthus annuus</name>
    <name type="common">Common sunflower</name>
    <dbReference type="NCBI Taxonomy" id="4232"/>
    <lineage>
        <taxon>Eukaryota</taxon>
        <taxon>Viridiplantae</taxon>
        <taxon>Streptophyta</taxon>
        <taxon>Embryophyta</taxon>
        <taxon>Tracheophyta</taxon>
        <taxon>Spermatophyta</taxon>
        <taxon>Magnoliopsida</taxon>
        <taxon>eudicotyledons</taxon>
        <taxon>Gunneridae</taxon>
        <taxon>Pentapetalae</taxon>
        <taxon>asterids</taxon>
        <taxon>campanulids</taxon>
        <taxon>Asterales</taxon>
        <taxon>Asteraceae</taxon>
        <taxon>Asteroideae</taxon>
        <taxon>Heliantheae alliance</taxon>
        <taxon>Heliantheae</taxon>
        <taxon>Helianthus</taxon>
    </lineage>
</organism>
<dbReference type="Proteomes" id="UP000215914">
    <property type="component" value="Unassembled WGS sequence"/>
</dbReference>
<name>A0A9K3JG21_HELAN</name>
<dbReference type="AlphaFoldDB" id="A0A9K3JG21"/>
<dbReference type="EMBL" id="MNCJ02000318">
    <property type="protein sequence ID" value="KAF5813972.1"/>
    <property type="molecule type" value="Genomic_DNA"/>
</dbReference>
<protein>
    <submittedName>
        <fullName evidence="3">Uncharacterized protein</fullName>
    </submittedName>
</protein>
<feature type="compositionally biased region" description="Basic and acidic residues" evidence="2">
    <location>
        <begin position="344"/>
        <end position="364"/>
    </location>
</feature>
<feature type="region of interest" description="Disordered" evidence="2">
    <location>
        <begin position="344"/>
        <end position="393"/>
    </location>
</feature>
<reference evidence="3" key="1">
    <citation type="journal article" date="2017" name="Nature">
        <title>The sunflower genome provides insights into oil metabolism, flowering and Asterid evolution.</title>
        <authorList>
            <person name="Badouin H."/>
            <person name="Gouzy J."/>
            <person name="Grassa C.J."/>
            <person name="Murat F."/>
            <person name="Staton S.E."/>
            <person name="Cottret L."/>
            <person name="Lelandais-Briere C."/>
            <person name="Owens G.L."/>
            <person name="Carrere S."/>
            <person name="Mayjonade B."/>
            <person name="Legrand L."/>
            <person name="Gill N."/>
            <person name="Kane N.C."/>
            <person name="Bowers J.E."/>
            <person name="Hubner S."/>
            <person name="Bellec A."/>
            <person name="Berard A."/>
            <person name="Berges H."/>
            <person name="Blanchet N."/>
            <person name="Boniface M.C."/>
            <person name="Brunel D."/>
            <person name="Catrice O."/>
            <person name="Chaidir N."/>
            <person name="Claudel C."/>
            <person name="Donnadieu C."/>
            <person name="Faraut T."/>
            <person name="Fievet G."/>
            <person name="Helmstetter N."/>
            <person name="King M."/>
            <person name="Knapp S.J."/>
            <person name="Lai Z."/>
            <person name="Le Paslier M.C."/>
            <person name="Lippi Y."/>
            <person name="Lorenzon L."/>
            <person name="Mandel J.R."/>
            <person name="Marage G."/>
            <person name="Marchand G."/>
            <person name="Marquand E."/>
            <person name="Bret-Mestries E."/>
            <person name="Morien E."/>
            <person name="Nambeesan S."/>
            <person name="Nguyen T."/>
            <person name="Pegot-Espagnet P."/>
            <person name="Pouilly N."/>
            <person name="Raftis F."/>
            <person name="Sallet E."/>
            <person name="Schiex T."/>
            <person name="Thomas J."/>
            <person name="Vandecasteele C."/>
            <person name="Vares D."/>
            <person name="Vear F."/>
            <person name="Vautrin S."/>
            <person name="Crespi M."/>
            <person name="Mangin B."/>
            <person name="Burke J.M."/>
            <person name="Salse J."/>
            <person name="Munos S."/>
            <person name="Vincourt P."/>
            <person name="Rieseberg L.H."/>
            <person name="Langlade N.B."/>
        </authorList>
    </citation>
    <scope>NUCLEOTIDE SEQUENCE</scope>
    <source>
        <tissue evidence="3">Leaves</tissue>
    </source>
</reference>
<evidence type="ECO:0000256" key="1">
    <source>
        <dbReference type="SAM" id="Coils"/>
    </source>
</evidence>
<keyword evidence="1" id="KW-0175">Coiled coil</keyword>
<feature type="region of interest" description="Disordered" evidence="2">
    <location>
        <begin position="441"/>
        <end position="461"/>
    </location>
</feature>
<keyword evidence="4" id="KW-1185">Reference proteome</keyword>
<evidence type="ECO:0000256" key="2">
    <source>
        <dbReference type="SAM" id="MobiDB-lite"/>
    </source>
</evidence>
<evidence type="ECO:0000313" key="3">
    <source>
        <dbReference type="EMBL" id="KAF5813972.1"/>
    </source>
</evidence>
<comment type="caution">
    <text evidence="3">The sequence shown here is derived from an EMBL/GenBank/DDBJ whole genome shotgun (WGS) entry which is preliminary data.</text>
</comment>
<gene>
    <name evidence="3" type="ORF">HanXRQr2_Chr03g0105101</name>
</gene>
<sequence length="528" mass="61042">MGSSEKSSQGSSSKMGFSLFPSFDPHFTTTKSGKVLQCNIALNLENDQNYSEEVAKSHMSLLVTVLESYGSLVAGRIGNPMLTKEDYDQVDAEEMELMDIKWCMARVLRRAEKFKQITRRDDFRDANVSTLVHQRFKESVSDDEKLPEGFNWENFSWDKFCPDKERLKAKVVVAQVINDYTDDYWAEKIRKRLSGEAEKKKEVEEEVKVRVVKEIPELEIKTDADADKVSEKCMNCDSLIKQNNELLHNIKRLKESYDVLNKEMNKYNESSSEQVVAMNTLKGAYMRQLDNVNYYTEKCAELELKLETQRIETERVNSLLKSYSCSTFVVDRIYPIVKELNTFEEEKTSEEKKSETRENDEVKTSGKKPSVVYNKCLPPVENAHSPRNTNSERVKKATNLQWEFESTDNLLESIDVTFTSSDTDHESELIKKVVDQVLEKDETEELMSESKSESKSKSDTSSQKVKQGKWVYNKEFLLSKSNLNDEPVKVAYTLKDSDKLYSDEIFPIRGVKSEMIKKVFKLTEIDFF</sequence>
<reference evidence="3" key="2">
    <citation type="submission" date="2020-06" db="EMBL/GenBank/DDBJ databases">
        <title>Helianthus annuus Genome sequencing and assembly Release 2.</title>
        <authorList>
            <person name="Gouzy J."/>
            <person name="Langlade N."/>
            <person name="Munos S."/>
        </authorList>
    </citation>
    <scope>NUCLEOTIDE SEQUENCE</scope>
    <source>
        <tissue evidence="3">Leaves</tissue>
    </source>
</reference>
<feature type="coiled-coil region" evidence="1">
    <location>
        <begin position="236"/>
        <end position="270"/>
    </location>
</feature>
<dbReference type="Gramene" id="mRNA:HanXRQr2_Chr03g0105101">
    <property type="protein sequence ID" value="mRNA:HanXRQr2_Chr03g0105101"/>
    <property type="gene ID" value="HanXRQr2_Chr03g0105101"/>
</dbReference>
<proteinExistence type="predicted"/>
<accession>A0A9K3JG21</accession>
<evidence type="ECO:0000313" key="4">
    <source>
        <dbReference type="Proteomes" id="UP000215914"/>
    </source>
</evidence>
<feature type="compositionally biased region" description="Basic and acidic residues" evidence="2">
    <location>
        <begin position="448"/>
        <end position="458"/>
    </location>
</feature>